<dbReference type="Proteomes" id="UP000095287">
    <property type="component" value="Unplaced"/>
</dbReference>
<dbReference type="WBParaSite" id="L893_g703.t1">
    <property type="protein sequence ID" value="L893_g703.t1"/>
    <property type="gene ID" value="L893_g703"/>
</dbReference>
<accession>A0A1I8ALJ8</accession>
<proteinExistence type="predicted"/>
<protein>
    <submittedName>
        <fullName evidence="2">Uncharacterized protein</fullName>
    </submittedName>
</protein>
<evidence type="ECO:0000313" key="1">
    <source>
        <dbReference type="Proteomes" id="UP000095287"/>
    </source>
</evidence>
<sequence length="103" mass="11904">MSASAAALADRDQGFRVCFRAMTYFSRVIHELMRYSAVVGKKITIGNFIMTFNKHDFIWTRTRVVNTSESTENKTHSTLIRTVPTPILAIIHVLIKKQTFRLW</sequence>
<name>A0A1I8ALJ8_9BILA</name>
<organism evidence="1 2">
    <name type="scientific">Steinernema glaseri</name>
    <dbReference type="NCBI Taxonomy" id="37863"/>
    <lineage>
        <taxon>Eukaryota</taxon>
        <taxon>Metazoa</taxon>
        <taxon>Ecdysozoa</taxon>
        <taxon>Nematoda</taxon>
        <taxon>Chromadorea</taxon>
        <taxon>Rhabditida</taxon>
        <taxon>Tylenchina</taxon>
        <taxon>Panagrolaimomorpha</taxon>
        <taxon>Strongyloidoidea</taxon>
        <taxon>Steinernematidae</taxon>
        <taxon>Steinernema</taxon>
    </lineage>
</organism>
<evidence type="ECO:0000313" key="2">
    <source>
        <dbReference type="WBParaSite" id="L893_g703.t1"/>
    </source>
</evidence>
<reference evidence="2" key="1">
    <citation type="submission" date="2016-11" db="UniProtKB">
        <authorList>
            <consortium name="WormBaseParasite"/>
        </authorList>
    </citation>
    <scope>IDENTIFICATION</scope>
</reference>
<dbReference type="AlphaFoldDB" id="A0A1I8ALJ8"/>
<keyword evidence="1" id="KW-1185">Reference proteome</keyword>